<evidence type="ECO:0000313" key="3">
    <source>
        <dbReference type="Proteomes" id="UP000772434"/>
    </source>
</evidence>
<comment type="caution">
    <text evidence="2">The sequence shown here is derived from an EMBL/GenBank/DDBJ whole genome shotgun (WGS) entry which is preliminary data.</text>
</comment>
<keyword evidence="3" id="KW-1185">Reference proteome</keyword>
<dbReference type="OrthoDB" id="2686745at2759"/>
<name>A0A9P5PCD2_9AGAR</name>
<protein>
    <submittedName>
        <fullName evidence="2">Uncharacterized protein</fullName>
    </submittedName>
</protein>
<evidence type="ECO:0000256" key="1">
    <source>
        <dbReference type="SAM" id="MobiDB-lite"/>
    </source>
</evidence>
<proteinExistence type="predicted"/>
<evidence type="ECO:0000313" key="2">
    <source>
        <dbReference type="EMBL" id="KAF9060868.1"/>
    </source>
</evidence>
<organism evidence="2 3">
    <name type="scientific">Rhodocollybia butyracea</name>
    <dbReference type="NCBI Taxonomy" id="206335"/>
    <lineage>
        <taxon>Eukaryota</taxon>
        <taxon>Fungi</taxon>
        <taxon>Dikarya</taxon>
        <taxon>Basidiomycota</taxon>
        <taxon>Agaricomycotina</taxon>
        <taxon>Agaricomycetes</taxon>
        <taxon>Agaricomycetidae</taxon>
        <taxon>Agaricales</taxon>
        <taxon>Marasmiineae</taxon>
        <taxon>Omphalotaceae</taxon>
        <taxon>Rhodocollybia</taxon>
    </lineage>
</organism>
<gene>
    <name evidence="2" type="ORF">BDP27DRAFT_1429584</name>
</gene>
<feature type="compositionally biased region" description="Polar residues" evidence="1">
    <location>
        <begin position="110"/>
        <end position="122"/>
    </location>
</feature>
<feature type="region of interest" description="Disordered" evidence="1">
    <location>
        <begin position="109"/>
        <end position="155"/>
    </location>
</feature>
<reference evidence="2" key="1">
    <citation type="submission" date="2020-11" db="EMBL/GenBank/DDBJ databases">
        <authorList>
            <consortium name="DOE Joint Genome Institute"/>
            <person name="Ahrendt S."/>
            <person name="Riley R."/>
            <person name="Andreopoulos W."/>
            <person name="Labutti K."/>
            <person name="Pangilinan J."/>
            <person name="Ruiz-Duenas F.J."/>
            <person name="Barrasa J.M."/>
            <person name="Sanchez-Garcia M."/>
            <person name="Camarero S."/>
            <person name="Miyauchi S."/>
            <person name="Serrano A."/>
            <person name="Linde D."/>
            <person name="Babiker R."/>
            <person name="Drula E."/>
            <person name="Ayuso-Fernandez I."/>
            <person name="Pacheco R."/>
            <person name="Padilla G."/>
            <person name="Ferreira P."/>
            <person name="Barriuso J."/>
            <person name="Kellner H."/>
            <person name="Castanera R."/>
            <person name="Alfaro M."/>
            <person name="Ramirez L."/>
            <person name="Pisabarro A.G."/>
            <person name="Kuo A."/>
            <person name="Tritt A."/>
            <person name="Lipzen A."/>
            <person name="He G."/>
            <person name="Yan M."/>
            <person name="Ng V."/>
            <person name="Cullen D."/>
            <person name="Martin F."/>
            <person name="Rosso M.-N."/>
            <person name="Henrissat B."/>
            <person name="Hibbett D."/>
            <person name="Martinez A.T."/>
            <person name="Grigoriev I.V."/>
        </authorList>
    </citation>
    <scope>NUCLEOTIDE SEQUENCE</scope>
    <source>
        <strain evidence="2">AH 40177</strain>
    </source>
</reference>
<feature type="compositionally biased region" description="Basic and acidic residues" evidence="1">
    <location>
        <begin position="143"/>
        <end position="155"/>
    </location>
</feature>
<sequence>MPCQSSVPLFLDQMEMHPTSTFMVDCILFTASTPEKSQSVRFSAPAAKSPVDSLSYSTLTHTTAISPDSDSEGSVSTPVSSMSSNTPICHLSTSLVATLPAHYRRPMQTPGCTGNGKPNINPNGMAGSKDSKKIPKPVGEVGRPGREGYNLEKAL</sequence>
<dbReference type="Proteomes" id="UP000772434">
    <property type="component" value="Unassembled WGS sequence"/>
</dbReference>
<dbReference type="AlphaFoldDB" id="A0A9P5PCD2"/>
<feature type="compositionally biased region" description="Low complexity" evidence="1">
    <location>
        <begin position="72"/>
        <end position="84"/>
    </location>
</feature>
<dbReference type="EMBL" id="JADNRY010000224">
    <property type="protein sequence ID" value="KAF9060868.1"/>
    <property type="molecule type" value="Genomic_DNA"/>
</dbReference>
<feature type="region of interest" description="Disordered" evidence="1">
    <location>
        <begin position="62"/>
        <end position="85"/>
    </location>
</feature>
<accession>A0A9P5PCD2</accession>